<dbReference type="InterPro" id="IPR010129">
    <property type="entry name" value="T1SS_HlyD"/>
</dbReference>
<dbReference type="Gene3D" id="2.40.50.100">
    <property type="match status" value="2"/>
</dbReference>
<keyword evidence="8 9" id="KW-0472">Membrane</keyword>
<dbReference type="InterPro" id="IPR058625">
    <property type="entry name" value="MdtA-like_BSH"/>
</dbReference>
<name>A0A1H9D4T4_9HYPH</name>
<keyword evidence="10" id="KW-0175">Coiled coil</keyword>
<evidence type="ECO:0000313" key="15">
    <source>
        <dbReference type="Proteomes" id="UP000199647"/>
    </source>
</evidence>
<evidence type="ECO:0000256" key="9">
    <source>
        <dbReference type="RuleBase" id="RU365093"/>
    </source>
</evidence>
<dbReference type="SUPFAM" id="SSF111369">
    <property type="entry name" value="HlyD-like secretion proteins"/>
    <property type="match status" value="1"/>
</dbReference>
<dbReference type="GO" id="GO:0009306">
    <property type="term" value="P:protein secretion"/>
    <property type="evidence" value="ECO:0007669"/>
    <property type="project" value="InterPro"/>
</dbReference>
<evidence type="ECO:0000256" key="5">
    <source>
        <dbReference type="ARBA" id="ARBA00022519"/>
    </source>
</evidence>
<proteinExistence type="inferred from homology"/>
<dbReference type="AlphaFoldDB" id="A0A1H9D4T4"/>
<comment type="similarity">
    <text evidence="2 9">Belongs to the membrane fusion protein (MFP) (TC 8.A.1) family.</text>
</comment>
<comment type="subcellular location">
    <subcellularLocation>
        <location evidence="1 9">Cell inner membrane</location>
        <topology evidence="1 9">Single-pass membrane protein</topology>
    </subcellularLocation>
</comment>
<evidence type="ECO:0000256" key="10">
    <source>
        <dbReference type="SAM" id="Coils"/>
    </source>
</evidence>
<evidence type="ECO:0000256" key="4">
    <source>
        <dbReference type="ARBA" id="ARBA00022475"/>
    </source>
</evidence>
<dbReference type="OrthoDB" id="9810980at2"/>
<dbReference type="RefSeq" id="WP_143061882.1">
    <property type="nucleotide sequence ID" value="NZ_FOFG01000002.1"/>
</dbReference>
<evidence type="ECO:0000256" key="3">
    <source>
        <dbReference type="ARBA" id="ARBA00022448"/>
    </source>
</evidence>
<dbReference type="PRINTS" id="PR01490">
    <property type="entry name" value="RTXTOXIND"/>
</dbReference>
<evidence type="ECO:0000259" key="13">
    <source>
        <dbReference type="Pfam" id="PF26002"/>
    </source>
</evidence>
<dbReference type="Pfam" id="PF25917">
    <property type="entry name" value="BSH_RND"/>
    <property type="match status" value="1"/>
</dbReference>
<organism evidence="14 15">
    <name type="scientific">Faunimonas pinastri</name>
    <dbReference type="NCBI Taxonomy" id="1855383"/>
    <lineage>
        <taxon>Bacteria</taxon>
        <taxon>Pseudomonadati</taxon>
        <taxon>Pseudomonadota</taxon>
        <taxon>Alphaproteobacteria</taxon>
        <taxon>Hyphomicrobiales</taxon>
        <taxon>Afifellaceae</taxon>
        <taxon>Faunimonas</taxon>
    </lineage>
</organism>
<evidence type="ECO:0000256" key="2">
    <source>
        <dbReference type="ARBA" id="ARBA00009477"/>
    </source>
</evidence>
<feature type="transmembrane region" description="Helical" evidence="9">
    <location>
        <begin position="47"/>
        <end position="66"/>
    </location>
</feature>
<keyword evidence="15" id="KW-1185">Reference proteome</keyword>
<dbReference type="STRING" id="1855383.SAMN05216548_102351"/>
<evidence type="ECO:0000256" key="1">
    <source>
        <dbReference type="ARBA" id="ARBA00004377"/>
    </source>
</evidence>
<dbReference type="InterPro" id="IPR050739">
    <property type="entry name" value="MFP"/>
</dbReference>
<dbReference type="PROSITE" id="PS00543">
    <property type="entry name" value="HLYD_FAMILY"/>
    <property type="match status" value="1"/>
</dbReference>
<dbReference type="Pfam" id="PF26002">
    <property type="entry name" value="Beta-barrel_AprE"/>
    <property type="match status" value="1"/>
</dbReference>
<feature type="domain" description="Multidrug resistance protein MdtA-like barrel-sandwich hybrid" evidence="12">
    <location>
        <begin position="93"/>
        <end position="346"/>
    </location>
</feature>
<feature type="compositionally biased region" description="Polar residues" evidence="11">
    <location>
        <begin position="407"/>
        <end position="423"/>
    </location>
</feature>
<feature type="coiled-coil region" evidence="10">
    <location>
        <begin position="261"/>
        <end position="288"/>
    </location>
</feature>
<protein>
    <recommendedName>
        <fullName evidence="9">Membrane fusion protein (MFP) family protein</fullName>
    </recommendedName>
</protein>
<dbReference type="GO" id="GO:0005886">
    <property type="term" value="C:plasma membrane"/>
    <property type="evidence" value="ECO:0007669"/>
    <property type="project" value="UniProtKB-SubCell"/>
</dbReference>
<keyword evidence="3 9" id="KW-0813">Transport</keyword>
<dbReference type="Gene3D" id="2.40.30.170">
    <property type="match status" value="1"/>
</dbReference>
<sequence>MSTNVVRFNPVGAISTRAQTMFAKAEDQEFLPAALEILQTPASPKSVAMIWLICGMLTAGLAWSAFAKLDIYATATGRIQPSGRSKFIQPFETGKVKQVLVANGDHVKAGDLLIEMDSTDATAERDAARRDVEALDAEIARRKVEITAVLSGATAIPVVGYPANVGDGMKAREDGVLKAEVNQFTASRQSLLAQRDEKQATKSKLEASIATRGQLLGVLTQRYNIREELRKKQAGTLSSVIDAQQDLGEYATYQATDEGEVHEADAAINSLNRRIDQLQTQFVADQSQKLSDAQRKRDQRAEDLVKASAKVARTRMTAPIDGTVQQLAVTTVGQVVSSGQPLLVIVPSEGPIEVEALVPNEDIGFLDVGQEAVIKIDAFPFTRYGTLKGKITQISRDAVDSRDSGASDVTQTKSQNQASTTATPEIRNLVYPVTLELDHQAMDIDGRNIQLLPGMTATVDVQTGRRRVLSYLFSSLTETTSQSGHER</sequence>
<reference evidence="14 15" key="1">
    <citation type="submission" date="2016-10" db="EMBL/GenBank/DDBJ databases">
        <authorList>
            <person name="de Groot N.N."/>
        </authorList>
    </citation>
    <scope>NUCLEOTIDE SEQUENCE [LARGE SCALE GENOMIC DNA]</scope>
    <source>
        <strain evidence="14 15">A52C2</strain>
    </source>
</reference>
<evidence type="ECO:0000256" key="6">
    <source>
        <dbReference type="ARBA" id="ARBA00022692"/>
    </source>
</evidence>
<dbReference type="Proteomes" id="UP000199647">
    <property type="component" value="Unassembled WGS sequence"/>
</dbReference>
<feature type="domain" description="AprE-like beta-barrel" evidence="13">
    <location>
        <begin position="354"/>
        <end position="405"/>
    </location>
</feature>
<feature type="region of interest" description="Disordered" evidence="11">
    <location>
        <begin position="399"/>
        <end position="423"/>
    </location>
</feature>
<keyword evidence="4 9" id="KW-1003">Cell membrane</keyword>
<dbReference type="PANTHER" id="PTHR30386">
    <property type="entry name" value="MEMBRANE FUSION SUBUNIT OF EMRAB-TOLC MULTIDRUG EFFLUX PUMP"/>
    <property type="match status" value="1"/>
</dbReference>
<keyword evidence="6 9" id="KW-0812">Transmembrane</keyword>
<dbReference type="NCBIfam" id="TIGR01843">
    <property type="entry name" value="type_I_hlyD"/>
    <property type="match status" value="1"/>
</dbReference>
<keyword evidence="7 9" id="KW-1133">Transmembrane helix</keyword>
<dbReference type="InterPro" id="IPR058982">
    <property type="entry name" value="Beta-barrel_AprE"/>
</dbReference>
<evidence type="ECO:0000313" key="14">
    <source>
        <dbReference type="EMBL" id="SEQ08492.1"/>
    </source>
</evidence>
<accession>A0A1H9D4T4</accession>
<evidence type="ECO:0000256" key="11">
    <source>
        <dbReference type="SAM" id="MobiDB-lite"/>
    </source>
</evidence>
<dbReference type="EMBL" id="FOFG01000002">
    <property type="protein sequence ID" value="SEQ08492.1"/>
    <property type="molecule type" value="Genomic_DNA"/>
</dbReference>
<dbReference type="PANTHER" id="PTHR30386:SF27">
    <property type="entry name" value="MEMBRANE FUSION PROTEIN (MFP) FAMILY PROTEIN"/>
    <property type="match status" value="1"/>
</dbReference>
<keyword evidence="5 9" id="KW-0997">Cell inner membrane</keyword>
<dbReference type="InterPro" id="IPR006144">
    <property type="entry name" value="Secretion_HlyD_CS"/>
</dbReference>
<evidence type="ECO:0000256" key="7">
    <source>
        <dbReference type="ARBA" id="ARBA00022989"/>
    </source>
</evidence>
<evidence type="ECO:0000259" key="12">
    <source>
        <dbReference type="Pfam" id="PF25917"/>
    </source>
</evidence>
<gene>
    <name evidence="14" type="ORF">SAMN05216548_102351</name>
</gene>
<evidence type="ECO:0000256" key="8">
    <source>
        <dbReference type="ARBA" id="ARBA00023136"/>
    </source>
</evidence>
<feature type="coiled-coil region" evidence="10">
    <location>
        <begin position="118"/>
        <end position="145"/>
    </location>
</feature>